<evidence type="ECO:0000256" key="2">
    <source>
        <dbReference type="SAM" id="MobiDB-lite"/>
    </source>
</evidence>
<evidence type="ECO:0000256" key="1">
    <source>
        <dbReference type="SAM" id="Coils"/>
    </source>
</evidence>
<proteinExistence type="predicted"/>
<feature type="coiled-coil region" evidence="1">
    <location>
        <begin position="303"/>
        <end position="468"/>
    </location>
</feature>
<accession>A0A8X6MR20</accession>
<feature type="region of interest" description="Disordered" evidence="2">
    <location>
        <begin position="40"/>
        <end position="170"/>
    </location>
</feature>
<feature type="compositionally biased region" description="Polar residues" evidence="2">
    <location>
        <begin position="149"/>
        <end position="163"/>
    </location>
</feature>
<dbReference type="PANTHER" id="PTHR10337:SF6">
    <property type="entry name" value="CENTROSOMAL PROTEIN OF 152 KDA"/>
    <property type="match status" value="1"/>
</dbReference>
<comment type="caution">
    <text evidence="3">The sequence shown here is derived from an EMBL/GenBank/DDBJ whole genome shotgun (WGS) entry which is preliminary data.</text>
</comment>
<feature type="compositionally biased region" description="Acidic residues" evidence="2">
    <location>
        <begin position="52"/>
        <end position="63"/>
    </location>
</feature>
<dbReference type="GO" id="GO:0007099">
    <property type="term" value="P:centriole replication"/>
    <property type="evidence" value="ECO:0007669"/>
    <property type="project" value="TreeGrafter"/>
</dbReference>
<evidence type="ECO:0000313" key="4">
    <source>
        <dbReference type="Proteomes" id="UP000887013"/>
    </source>
</evidence>
<organism evidence="3 4">
    <name type="scientific">Nephila pilipes</name>
    <name type="common">Giant wood spider</name>
    <name type="synonym">Nephila maculata</name>
    <dbReference type="NCBI Taxonomy" id="299642"/>
    <lineage>
        <taxon>Eukaryota</taxon>
        <taxon>Metazoa</taxon>
        <taxon>Ecdysozoa</taxon>
        <taxon>Arthropoda</taxon>
        <taxon>Chelicerata</taxon>
        <taxon>Arachnida</taxon>
        <taxon>Araneae</taxon>
        <taxon>Araneomorphae</taxon>
        <taxon>Entelegynae</taxon>
        <taxon>Araneoidea</taxon>
        <taxon>Nephilidae</taxon>
        <taxon>Nephila</taxon>
    </lineage>
</organism>
<feature type="compositionally biased region" description="Basic and acidic residues" evidence="2">
    <location>
        <begin position="119"/>
        <end position="144"/>
    </location>
</feature>
<dbReference type="PANTHER" id="PTHR10337">
    <property type="entry name" value="SHC TRANSFORMING PROTEIN"/>
    <property type="match status" value="1"/>
</dbReference>
<protein>
    <submittedName>
        <fullName evidence="3">Uncharacterized protein</fullName>
    </submittedName>
</protein>
<feature type="coiled-coil region" evidence="1">
    <location>
        <begin position="762"/>
        <end position="909"/>
    </location>
</feature>
<feature type="coiled-coil region" evidence="1">
    <location>
        <begin position="506"/>
        <end position="691"/>
    </location>
</feature>
<dbReference type="EMBL" id="BMAW01001209">
    <property type="protein sequence ID" value="GFS73082.1"/>
    <property type="molecule type" value="Genomic_DNA"/>
</dbReference>
<name>A0A8X6MR20_NEPPI</name>
<reference evidence="3" key="1">
    <citation type="submission" date="2020-08" db="EMBL/GenBank/DDBJ databases">
        <title>Multicomponent nature underlies the extraordinary mechanical properties of spider dragline silk.</title>
        <authorList>
            <person name="Kono N."/>
            <person name="Nakamura H."/>
            <person name="Mori M."/>
            <person name="Yoshida Y."/>
            <person name="Ohtoshi R."/>
            <person name="Malay A.D."/>
            <person name="Moran D.A.P."/>
            <person name="Tomita M."/>
            <person name="Numata K."/>
            <person name="Arakawa K."/>
        </authorList>
    </citation>
    <scope>NUCLEOTIDE SEQUENCE</scope>
</reference>
<gene>
    <name evidence="3" type="primary">AVEN_45755_1</name>
    <name evidence="3" type="ORF">NPIL_48032</name>
</gene>
<evidence type="ECO:0000313" key="3">
    <source>
        <dbReference type="EMBL" id="GFS73082.1"/>
    </source>
</evidence>
<sequence length="1270" mass="147540">MDDGTSVIDNGNITIDIPHSEVGLEAVVALADQETLEKEIDDDLRNAFDGICDGEESDPEEESLTDHESETESDDGDRDLHSDRYFTSEQYESSVATSSANPNLHQRNESDVLESDNEFENKRRTDDSYEASDHSYESGKDKQFHMRKSSQTSDEYSRSSVAELTSHKSTRQNFLKNNSSFVSGVTDHRNYKNVKSSNPSISAASDSTVDLHEEYRKLCILYESTCQELKQLKTEEISYRKETEQTLKSLRLRLDLLDSEKNVLTSSLQESQNLVSGYMQDKNKLLGEVVGLESQLSSMTKARDEIQAKLESSEVTIQMLERQLNELNRSGNMSRLRDHHNAILEEMKLRHEKDILNLKESIDQLQSKLNSKVQEAEELISRNSQLQRKYQNLQIEKGEWVNKMSQELEISQKKYQQYLESGTIEEVNRLKLQVQRLEDDKLNIEKENSILRDEIKSLRTELDTSEALQKMAFLNKKLHETDGGLDIMKGKELNLQKELGNSLKNVRSLRSEKDALKTKLNELEIKTKHLHKKAESFESQYTEAKKKVKELEDKLNSLSSNESASTSFYEKKIKSLENELSDQKISLHDNTEKLKLSSANEKMLFKSNEELQKKMTQLVQKHAEDKIQAVERCREQLLELHENALQKEKEKIQAQAHSELKEVCFKYENKISELQEEIKVLNEGLYDSKNQFLALYKENQSLHSKLVDISKPKEREDIEKEFRLEYEQKLTEMKTLLIKQNKEYLAGCLQNEVEKAQMEWTKQKVAEIKDFVENTKQKLNDEFQNCLQKEQTELQKKLQTEKEKLLQEYAKKVKDLNELYEKEIDKLSAKSNQDTQSKWEKKLDEQKEVHENEVKFIQHQFENKLLQMENEMKNLKENIFAKSSENEELQKLKQDLILQQEKCQKEKETLAHAESALNENLKILSESEKKLHGKLKRYEQHVAVVKKHYQKKLTKLQSELSNFQKTSNEKQNELQITQEKYEQEILELKNKFKKRNSSRNSVTQTVEEVVPKQTISNLENKFFKCLMNISDGIRHYVVESKNRNAEKLQSALLHYHQQMSSRLFQDLSKDIHSFTPTVIIPYNKTENGALSKEIFEFSSVPQNLYGTHFKTSTPSNLISVGKHFEQAEKITNAKNMTSNNYSTTPNFDSQTGVKSIYETKTLDNSESKTRSQNLYNQTHKTPKFNIFNTENSLLTSKDQGGLTINTVNSIEKASDPNDKFDDISYDFLTLNVPRGLFDHSKMPGYRLQKGDHDENSENFKDTFPVKLFPS</sequence>
<feature type="coiled-coil region" evidence="1">
    <location>
        <begin position="946"/>
        <end position="991"/>
    </location>
</feature>
<dbReference type="AlphaFoldDB" id="A0A8X6MR20"/>
<keyword evidence="4" id="KW-1185">Reference proteome</keyword>
<keyword evidence="1" id="KW-0175">Coiled coil</keyword>
<dbReference type="InterPro" id="IPR051235">
    <property type="entry name" value="CEP152/SHC-Transforming"/>
</dbReference>
<dbReference type="GO" id="GO:0005813">
    <property type="term" value="C:centrosome"/>
    <property type="evidence" value="ECO:0007669"/>
    <property type="project" value="TreeGrafter"/>
</dbReference>
<dbReference type="Proteomes" id="UP000887013">
    <property type="component" value="Unassembled WGS sequence"/>
</dbReference>
<feature type="compositionally biased region" description="Polar residues" evidence="2">
    <location>
        <begin position="87"/>
        <end position="105"/>
    </location>
</feature>
<dbReference type="OrthoDB" id="6427892at2759"/>